<dbReference type="Proteomes" id="UP000641137">
    <property type="component" value="Unassembled WGS sequence"/>
</dbReference>
<protein>
    <recommendedName>
        <fullName evidence="4">DUF3108 domain-containing protein</fullName>
    </recommendedName>
</protein>
<keyword evidence="1" id="KW-0732">Signal</keyword>
<dbReference type="RefSeq" id="WP_189491130.1">
    <property type="nucleotide sequence ID" value="NZ_BMZO01000009.1"/>
</dbReference>
<keyword evidence="3" id="KW-1185">Reference proteome</keyword>
<name>A0A8J3GJ77_9HYPH</name>
<dbReference type="InterPro" id="IPR021457">
    <property type="entry name" value="DUF3108"/>
</dbReference>
<organism evidence="2 3">
    <name type="scientific">Limoniibacter endophyticus</name>
    <dbReference type="NCBI Taxonomy" id="1565040"/>
    <lineage>
        <taxon>Bacteria</taxon>
        <taxon>Pseudomonadati</taxon>
        <taxon>Pseudomonadota</taxon>
        <taxon>Alphaproteobacteria</taxon>
        <taxon>Hyphomicrobiales</taxon>
        <taxon>Bartonellaceae</taxon>
        <taxon>Limoniibacter</taxon>
    </lineage>
</organism>
<evidence type="ECO:0000256" key="1">
    <source>
        <dbReference type="SAM" id="SignalP"/>
    </source>
</evidence>
<proteinExistence type="predicted"/>
<evidence type="ECO:0008006" key="4">
    <source>
        <dbReference type="Google" id="ProtNLM"/>
    </source>
</evidence>
<gene>
    <name evidence="2" type="ORF">GCM10010136_27000</name>
</gene>
<dbReference type="EMBL" id="BMZO01000009">
    <property type="protein sequence ID" value="GHC76363.1"/>
    <property type="molecule type" value="Genomic_DNA"/>
</dbReference>
<dbReference type="AlphaFoldDB" id="A0A8J3GJ77"/>
<sequence length="261" mass="28087">MLKATALAAIALFFGATASAWSQTRSVHVQADYTVSYLGIPVAMSQFDSIISSSSYKTTGTLRSAGIVDIFDRTRGTTSVSGRFSRGYTRPAAFRTDYSTGGEDKMISMRFSAGAVTRVDLKPATKKRGDDWVPVSKASLQSVTDPLSSTMVQAESAETVCNRTLNYYDGELRADIELSPAGYEQVSIPGFKGSAVSCTARFVPVGGYRANHSGIRYLRDRSRIRIAFAEVGGTSIYAPVRASVSTRIGAIVIRATKLEAR</sequence>
<comment type="caution">
    <text evidence="2">The sequence shown here is derived from an EMBL/GenBank/DDBJ whole genome shotgun (WGS) entry which is preliminary data.</text>
</comment>
<accession>A0A8J3GJ77</accession>
<feature type="signal peptide" evidence="1">
    <location>
        <begin position="1"/>
        <end position="22"/>
    </location>
</feature>
<evidence type="ECO:0000313" key="2">
    <source>
        <dbReference type="EMBL" id="GHC76363.1"/>
    </source>
</evidence>
<reference evidence="2" key="1">
    <citation type="journal article" date="2014" name="Int. J. Syst. Evol. Microbiol.">
        <title>Complete genome sequence of Corynebacterium casei LMG S-19264T (=DSM 44701T), isolated from a smear-ripened cheese.</title>
        <authorList>
            <consortium name="US DOE Joint Genome Institute (JGI-PGF)"/>
            <person name="Walter F."/>
            <person name="Albersmeier A."/>
            <person name="Kalinowski J."/>
            <person name="Ruckert C."/>
        </authorList>
    </citation>
    <scope>NUCLEOTIDE SEQUENCE</scope>
    <source>
        <strain evidence="2">KCTC 42097</strain>
    </source>
</reference>
<feature type="chain" id="PRO_5035176870" description="DUF3108 domain-containing protein" evidence="1">
    <location>
        <begin position="23"/>
        <end position="261"/>
    </location>
</feature>
<evidence type="ECO:0000313" key="3">
    <source>
        <dbReference type="Proteomes" id="UP000641137"/>
    </source>
</evidence>
<reference evidence="2" key="2">
    <citation type="submission" date="2020-09" db="EMBL/GenBank/DDBJ databases">
        <authorList>
            <person name="Sun Q."/>
            <person name="Kim S."/>
        </authorList>
    </citation>
    <scope>NUCLEOTIDE SEQUENCE</scope>
    <source>
        <strain evidence="2">KCTC 42097</strain>
    </source>
</reference>
<dbReference type="Pfam" id="PF11306">
    <property type="entry name" value="DUF3108"/>
    <property type="match status" value="1"/>
</dbReference>